<sequence length="95" mass="10869">MPACRFDLGIASAWHLSELQFIEMIQPLSDIPDSHADVQPDCEIQFRFDHSQIWEIDHFPSKQSLWCTTYLNTAKCSLVILSQTNFGFSLFTAST</sequence>
<dbReference type="OrthoDB" id="64353at2759"/>
<evidence type="ECO:0000313" key="2">
    <source>
        <dbReference type="Proteomes" id="UP000054721"/>
    </source>
</evidence>
<proteinExistence type="predicted"/>
<accession>A0A0V1LDQ3</accession>
<evidence type="ECO:0000313" key="1">
    <source>
        <dbReference type="EMBL" id="KRZ57589.1"/>
    </source>
</evidence>
<dbReference type="AlphaFoldDB" id="A0A0V1LDQ3"/>
<comment type="caution">
    <text evidence="1">The sequence shown here is derived from an EMBL/GenBank/DDBJ whole genome shotgun (WGS) entry which is preliminary data.</text>
</comment>
<dbReference type="EMBL" id="JYDW01000072">
    <property type="protein sequence ID" value="KRZ57589.1"/>
    <property type="molecule type" value="Genomic_DNA"/>
</dbReference>
<reference evidence="1 2" key="1">
    <citation type="submission" date="2015-05" db="EMBL/GenBank/DDBJ databases">
        <title>Evolution of Trichinella species and genotypes.</title>
        <authorList>
            <person name="Korhonen P.K."/>
            <person name="Edoardo P."/>
            <person name="Giuseppe L.R."/>
            <person name="Gasser R.B."/>
        </authorList>
    </citation>
    <scope>NUCLEOTIDE SEQUENCE [LARGE SCALE GENOMIC DNA]</scope>
    <source>
        <strain evidence="1">ISS10</strain>
    </source>
</reference>
<gene>
    <name evidence="1" type="ORF">T02_10131</name>
</gene>
<organism evidence="1 2">
    <name type="scientific">Trichinella nativa</name>
    <dbReference type="NCBI Taxonomy" id="6335"/>
    <lineage>
        <taxon>Eukaryota</taxon>
        <taxon>Metazoa</taxon>
        <taxon>Ecdysozoa</taxon>
        <taxon>Nematoda</taxon>
        <taxon>Enoplea</taxon>
        <taxon>Dorylaimia</taxon>
        <taxon>Trichinellida</taxon>
        <taxon>Trichinellidae</taxon>
        <taxon>Trichinella</taxon>
    </lineage>
</organism>
<dbReference type="Proteomes" id="UP000054721">
    <property type="component" value="Unassembled WGS sequence"/>
</dbReference>
<name>A0A0V1LDQ3_9BILA</name>
<protein>
    <submittedName>
        <fullName evidence="1">Uncharacterized protein</fullName>
    </submittedName>
</protein>
<keyword evidence="2" id="KW-1185">Reference proteome</keyword>